<keyword evidence="2" id="KW-0479">Metal-binding</keyword>
<dbReference type="PRINTS" id="PR00326">
    <property type="entry name" value="GTP1OBG"/>
</dbReference>
<keyword evidence="9" id="KW-1185">Reference proteome</keyword>
<dbReference type="GO" id="GO:0003924">
    <property type="term" value="F:GTPase activity"/>
    <property type="evidence" value="ECO:0007669"/>
    <property type="project" value="InterPro"/>
</dbReference>
<sequence length="333" mass="37029">MKFIDKTNIKVRAGHGGDGFVDFMNNANKSSACGGDGGKGGDVFIDVDPWLRTLSDIRKNQFARKGEKGGSAGRNGSAGKDLIIFVPKNTKITIDKKEFFIPEGKTKLFSGSSGGFGNQKLTKIYKSNTPLEEIDPKHKIYEFGKGEQAQLHNIDLEMEFISEVGLLGKPSSGKSTLISKMTNYKAKIGAYDFTTLKPALAIADIDGRRKFAMLDLPGIIKGASFGRGKGDEIIKYIMKTKVILHIIDFGSSYKEPIKDYVEINNELFNYSNKFNKIQQIIVANKMDMKSARTKLKIFKLKYPNIKIIPIVALENKGVAHLMEYIWAQIIIKE</sequence>
<dbReference type="AlphaFoldDB" id="A0A4R0XJ81"/>
<evidence type="ECO:0000313" key="8">
    <source>
        <dbReference type="EMBL" id="TCG10686.1"/>
    </source>
</evidence>
<dbReference type="PIRSF" id="PIRSF002401">
    <property type="entry name" value="GTP_bd_Obg/CgtA"/>
    <property type="match status" value="1"/>
</dbReference>
<dbReference type="GO" id="GO:0042254">
    <property type="term" value="P:ribosome biogenesis"/>
    <property type="evidence" value="ECO:0007669"/>
    <property type="project" value="UniProtKB-UniRule"/>
</dbReference>
<proteinExistence type="inferred from homology"/>
<evidence type="ECO:0000259" key="7">
    <source>
        <dbReference type="PROSITE" id="PS51883"/>
    </source>
</evidence>
<dbReference type="EMBL" id="PSZO01000025">
    <property type="protein sequence ID" value="TCG10686.1"/>
    <property type="molecule type" value="Genomic_DNA"/>
</dbReference>
<evidence type="ECO:0000256" key="2">
    <source>
        <dbReference type="ARBA" id="ARBA00022723"/>
    </source>
</evidence>
<protein>
    <submittedName>
        <fullName evidence="8">GTPase ObgE</fullName>
    </submittedName>
</protein>
<name>A0A4R0XJ81_9MOLU</name>
<feature type="domain" description="Obg" evidence="7">
    <location>
        <begin position="1"/>
        <end position="180"/>
    </location>
</feature>
<evidence type="ECO:0000256" key="4">
    <source>
        <dbReference type="ARBA" id="ARBA00022842"/>
    </source>
</evidence>
<dbReference type="InterPro" id="IPR005225">
    <property type="entry name" value="Small_GTP-bd"/>
</dbReference>
<dbReference type="GO" id="GO:0005525">
    <property type="term" value="F:GTP binding"/>
    <property type="evidence" value="ECO:0007669"/>
    <property type="project" value="UniProtKB-KW"/>
</dbReference>
<dbReference type="PROSITE" id="PS00905">
    <property type="entry name" value="GTP1_OBG"/>
    <property type="match status" value="1"/>
</dbReference>
<gene>
    <name evidence="8" type="ORF">C4B24_04210</name>
</gene>
<dbReference type="GO" id="GO:0000287">
    <property type="term" value="F:magnesium ion binding"/>
    <property type="evidence" value="ECO:0007669"/>
    <property type="project" value="InterPro"/>
</dbReference>
<dbReference type="InterPro" id="IPR031167">
    <property type="entry name" value="G_OBG"/>
</dbReference>
<comment type="similarity">
    <text evidence="1">Belongs to the TRAFAC class OBG-HflX-like GTPase superfamily. OBG GTPase family.</text>
</comment>
<dbReference type="InterPro" id="IPR014100">
    <property type="entry name" value="GTP-bd_Obg/CgtA"/>
</dbReference>
<keyword evidence="5" id="KW-0342">GTP-binding</keyword>
<dbReference type="PROSITE" id="PS51883">
    <property type="entry name" value="OBG"/>
    <property type="match status" value="1"/>
</dbReference>
<dbReference type="Pfam" id="PF01926">
    <property type="entry name" value="MMR_HSR1"/>
    <property type="match status" value="1"/>
</dbReference>
<keyword evidence="3" id="KW-0547">Nucleotide-binding</keyword>
<dbReference type="Pfam" id="PF01018">
    <property type="entry name" value="GTP1_OBG"/>
    <property type="match status" value="1"/>
</dbReference>
<dbReference type="PROSITE" id="PS51710">
    <property type="entry name" value="G_OBG"/>
    <property type="match status" value="1"/>
</dbReference>
<dbReference type="PANTHER" id="PTHR11702">
    <property type="entry name" value="DEVELOPMENTALLY REGULATED GTP-BINDING PROTEIN-RELATED"/>
    <property type="match status" value="1"/>
</dbReference>
<dbReference type="InterPro" id="IPR036726">
    <property type="entry name" value="GTP1_OBG_dom_sf"/>
</dbReference>
<dbReference type="Gene3D" id="2.70.210.12">
    <property type="entry name" value="GTP1/OBG domain"/>
    <property type="match status" value="1"/>
</dbReference>
<dbReference type="InterPro" id="IPR027417">
    <property type="entry name" value="P-loop_NTPase"/>
</dbReference>
<reference evidence="8 9" key="1">
    <citation type="submission" date="2018-02" db="EMBL/GenBank/DDBJ databases">
        <title>Mycoplasma marinum and Mycoplasma todarodis sp. nov., moderately halophilic and psychrotolerant mycoplasmas isolated from cephalopods.</title>
        <authorList>
            <person name="Viver T."/>
        </authorList>
    </citation>
    <scope>NUCLEOTIDE SEQUENCE [LARGE SCALE GENOMIC DNA]</scope>
    <source>
        <strain evidence="8 9">PE</strain>
    </source>
</reference>
<dbReference type="Gene3D" id="3.40.50.300">
    <property type="entry name" value="P-loop containing nucleotide triphosphate hydrolases"/>
    <property type="match status" value="1"/>
</dbReference>
<dbReference type="PANTHER" id="PTHR11702:SF31">
    <property type="entry name" value="MITOCHONDRIAL RIBOSOME-ASSOCIATED GTPASE 2"/>
    <property type="match status" value="1"/>
</dbReference>
<comment type="caution">
    <text evidence="8">The sequence shown here is derived from an EMBL/GenBank/DDBJ whole genome shotgun (WGS) entry which is preliminary data.</text>
</comment>
<dbReference type="NCBIfam" id="TIGR00231">
    <property type="entry name" value="small_GTP"/>
    <property type="match status" value="1"/>
</dbReference>
<evidence type="ECO:0000256" key="5">
    <source>
        <dbReference type="ARBA" id="ARBA00023134"/>
    </source>
</evidence>
<keyword evidence="4" id="KW-0460">Magnesium</keyword>
<dbReference type="RefSeq" id="WP_131599516.1">
    <property type="nucleotide sequence ID" value="NZ_CBDBYK010000022.1"/>
</dbReference>
<dbReference type="InterPro" id="IPR006074">
    <property type="entry name" value="GTP1-OBG_CS"/>
</dbReference>
<dbReference type="Proteomes" id="UP000294192">
    <property type="component" value="Unassembled WGS sequence"/>
</dbReference>
<dbReference type="SUPFAM" id="SSF82051">
    <property type="entry name" value="Obg GTP-binding protein N-terminal domain"/>
    <property type="match status" value="1"/>
</dbReference>
<dbReference type="InterPro" id="IPR006073">
    <property type="entry name" value="GTP-bd"/>
</dbReference>
<organism evidence="8 9">
    <name type="scientific">Mycoplasma marinum</name>
    <dbReference type="NCBI Taxonomy" id="1937190"/>
    <lineage>
        <taxon>Bacteria</taxon>
        <taxon>Bacillati</taxon>
        <taxon>Mycoplasmatota</taxon>
        <taxon>Mollicutes</taxon>
        <taxon>Mycoplasmataceae</taxon>
        <taxon>Mycoplasma</taxon>
    </lineage>
</organism>
<dbReference type="SUPFAM" id="SSF52540">
    <property type="entry name" value="P-loop containing nucleoside triphosphate hydrolases"/>
    <property type="match status" value="1"/>
</dbReference>
<evidence type="ECO:0000313" key="9">
    <source>
        <dbReference type="Proteomes" id="UP000294192"/>
    </source>
</evidence>
<evidence type="ECO:0000256" key="1">
    <source>
        <dbReference type="ARBA" id="ARBA00007699"/>
    </source>
</evidence>
<evidence type="ECO:0000256" key="3">
    <source>
        <dbReference type="ARBA" id="ARBA00022741"/>
    </source>
</evidence>
<dbReference type="InterPro" id="IPR006169">
    <property type="entry name" value="GTP1_OBG_dom"/>
</dbReference>
<dbReference type="OrthoDB" id="9807318at2"/>
<feature type="domain" description="OBG-type G" evidence="6">
    <location>
        <begin position="162"/>
        <end position="330"/>
    </location>
</feature>
<dbReference type="InterPro" id="IPR045086">
    <property type="entry name" value="OBG_GTPase"/>
</dbReference>
<accession>A0A4R0XJ81</accession>
<evidence type="ECO:0000259" key="6">
    <source>
        <dbReference type="PROSITE" id="PS51710"/>
    </source>
</evidence>